<sequence length="710" mass="78041">MPSQKSHTQGTKRPRSDLEEGGEVEQRWAKLVKPIRDFAESWRIDITKELDEYLDEIADTMVEDVALLDFRKAGILVQATSNIYGKKVESLAKFFQQFFTDVANQKEKRKTAREPTDGKDEDAELEWKAMDDIAVGSNLEMEEEDPAELALIQKALNLPQVPAVLLMKMDSRQGWMTRELFTRTGEAIGKTQDFMMNQGGIHSSGALLIDHLDELMMERQVNPGLVGGVHGFFEEPPLPDLAAPDDDDDDDEVDPLHHHHPDSVEGAVALTRAHDADADAVYFAADLSAAAAVPDEHKHVPAALPDAHHMDMDMAMNVDEGFLDHGADVPQAYGGPDSDDDDDDDDAGPPEPFADIKDDVPDPWAMELDPHVAGALKSKPLRKGKVRPIKPKKNADKGKATTASNAGGAGTSVRQFLKSINAQQETKRGLPQGPLKGLFWEEFGYAYSTEINRRKDRLRRFAAGHQANDQVPTQGEYNAFPAVNPALAPWQMQMHDQSDDEDDVVPAGVFLPNANANGNGDADQGDDGWNDDGVDLFQGPWIPDDSPAAGEDANRMLSNALSAGVLTGPLPSSYEDLCKKYVEDYLRKAQQFSEDRENGIARRVRSWEEKMKPLLETQELRGYCDIKQYGSRIVESLEKSTAKPGTVLSFGNVAGHQEYFEICRLFLATLHLANAGNVEIVGQAKLSANGNGGIGDIKLRLLSANIGDLE</sequence>
<evidence type="ECO:0000256" key="4">
    <source>
        <dbReference type="SAM" id="MobiDB-lite"/>
    </source>
</evidence>
<evidence type="ECO:0000313" key="7">
    <source>
        <dbReference type="EMBL" id="KXS20866.1"/>
    </source>
</evidence>
<dbReference type="GO" id="GO:0005634">
    <property type="term" value="C:nucleus"/>
    <property type="evidence" value="ECO:0007669"/>
    <property type="project" value="UniProtKB-SubCell"/>
</dbReference>
<dbReference type="Pfam" id="PF06278">
    <property type="entry name" value="CNDH2_N"/>
    <property type="match status" value="1"/>
</dbReference>
<feature type="region of interest" description="Disordered" evidence="4">
    <location>
        <begin position="1"/>
        <end position="23"/>
    </location>
</feature>
<evidence type="ECO:0008006" key="9">
    <source>
        <dbReference type="Google" id="ProtNLM"/>
    </source>
</evidence>
<feature type="region of interest" description="Disordered" evidence="4">
    <location>
        <begin position="236"/>
        <end position="262"/>
    </location>
</feature>
<feature type="compositionally biased region" description="Polar residues" evidence="4">
    <location>
        <begin position="1"/>
        <end position="11"/>
    </location>
</feature>
<feature type="region of interest" description="Disordered" evidence="4">
    <location>
        <begin position="324"/>
        <end position="410"/>
    </location>
</feature>
<feature type="compositionally biased region" description="Basic residues" evidence="4">
    <location>
        <begin position="379"/>
        <end position="392"/>
    </location>
</feature>
<keyword evidence="8" id="KW-1185">Reference proteome</keyword>
<dbReference type="OrthoDB" id="10038475at2759"/>
<protein>
    <recommendedName>
        <fullName evidence="9">Condensin-2 complex subunit H2</fullName>
    </recommendedName>
</protein>
<evidence type="ECO:0000259" key="6">
    <source>
        <dbReference type="Pfam" id="PF16858"/>
    </source>
</evidence>
<evidence type="ECO:0000256" key="1">
    <source>
        <dbReference type="ARBA" id="ARBA00004123"/>
    </source>
</evidence>
<proteinExistence type="inferred from homology"/>
<comment type="similarity">
    <text evidence="2">Belongs to the CND2 H2 (condensin-2 subunit 2) family.</text>
</comment>
<dbReference type="AlphaFoldDB" id="A0A139AVV8"/>
<dbReference type="GO" id="GO:0003682">
    <property type="term" value="F:chromatin binding"/>
    <property type="evidence" value="ECO:0007669"/>
    <property type="project" value="TreeGrafter"/>
</dbReference>
<gene>
    <name evidence="7" type="ORF">M427DRAFT_151597</name>
</gene>
<dbReference type="EMBL" id="KQ965734">
    <property type="protein sequence ID" value="KXS20866.1"/>
    <property type="molecule type" value="Genomic_DNA"/>
</dbReference>
<dbReference type="GO" id="GO:0000796">
    <property type="term" value="C:condensin complex"/>
    <property type="evidence" value="ECO:0007669"/>
    <property type="project" value="TreeGrafter"/>
</dbReference>
<keyword evidence="3" id="KW-0539">Nucleus</keyword>
<dbReference type="InterPro" id="IPR009378">
    <property type="entry name" value="H2_N"/>
</dbReference>
<dbReference type="PANTHER" id="PTHR14324">
    <property type="entry name" value="CONDENSIN-2 COMPLEX SUBUNIT H2"/>
    <property type="match status" value="1"/>
</dbReference>
<evidence type="ECO:0000256" key="3">
    <source>
        <dbReference type="ARBA" id="ARBA00023242"/>
    </source>
</evidence>
<reference evidence="7 8" key="1">
    <citation type="journal article" date="2015" name="Genome Biol. Evol.">
        <title>Phylogenomic analyses indicate that early fungi evolved digesting cell walls of algal ancestors of land plants.</title>
        <authorList>
            <person name="Chang Y."/>
            <person name="Wang S."/>
            <person name="Sekimoto S."/>
            <person name="Aerts A.L."/>
            <person name="Choi C."/>
            <person name="Clum A."/>
            <person name="LaButti K.M."/>
            <person name="Lindquist E.A."/>
            <person name="Yee Ngan C."/>
            <person name="Ohm R.A."/>
            <person name="Salamov A.A."/>
            <person name="Grigoriev I.V."/>
            <person name="Spatafora J.W."/>
            <person name="Berbee M.L."/>
        </authorList>
    </citation>
    <scope>NUCLEOTIDE SEQUENCE [LARGE SCALE GENOMIC DNA]</scope>
    <source>
        <strain evidence="7 8">JEL478</strain>
    </source>
</reference>
<accession>A0A139AVV8</accession>
<dbReference type="InterPro" id="IPR031737">
    <property type="entry name" value="CNDH2_C"/>
</dbReference>
<feature type="compositionally biased region" description="Acidic residues" evidence="4">
    <location>
        <begin position="243"/>
        <end position="253"/>
    </location>
</feature>
<dbReference type="InterPro" id="IPR031739">
    <property type="entry name" value="Ncaph2"/>
</dbReference>
<feature type="domain" description="Condensin II complex subunit H2 N-terminal" evidence="5">
    <location>
        <begin position="27"/>
        <end position="124"/>
    </location>
</feature>
<comment type="subcellular location">
    <subcellularLocation>
        <location evidence="1">Nucleus</location>
    </subcellularLocation>
</comment>
<dbReference type="GO" id="GO:0010032">
    <property type="term" value="P:meiotic chromosome condensation"/>
    <property type="evidence" value="ECO:0007669"/>
    <property type="project" value="TreeGrafter"/>
</dbReference>
<dbReference type="Proteomes" id="UP000070544">
    <property type="component" value="Unassembled WGS sequence"/>
</dbReference>
<dbReference type="Pfam" id="PF16858">
    <property type="entry name" value="CNDH2_C"/>
    <property type="match status" value="1"/>
</dbReference>
<name>A0A139AVV8_GONPJ</name>
<dbReference type="STRING" id="1344416.A0A139AVV8"/>
<dbReference type="GO" id="GO:0051306">
    <property type="term" value="P:mitotic sister chromatid separation"/>
    <property type="evidence" value="ECO:0007669"/>
    <property type="project" value="TreeGrafter"/>
</dbReference>
<dbReference type="PANTHER" id="PTHR14324:SF3">
    <property type="entry name" value="CONDENSIN-2 COMPLEX SUBUNIT H2"/>
    <property type="match status" value="1"/>
</dbReference>
<evidence type="ECO:0000313" key="8">
    <source>
        <dbReference type="Proteomes" id="UP000070544"/>
    </source>
</evidence>
<evidence type="ECO:0000259" key="5">
    <source>
        <dbReference type="Pfam" id="PF06278"/>
    </source>
</evidence>
<feature type="domain" description="Condensin-2 complex subunit H2 C-terminal" evidence="6">
    <location>
        <begin position="573"/>
        <end position="704"/>
    </location>
</feature>
<evidence type="ECO:0000256" key="2">
    <source>
        <dbReference type="ARBA" id="ARBA00007844"/>
    </source>
</evidence>
<feature type="compositionally biased region" description="Basic and acidic residues" evidence="4">
    <location>
        <begin position="14"/>
        <end position="23"/>
    </location>
</feature>
<feature type="compositionally biased region" description="Acidic residues" evidence="4">
    <location>
        <begin position="337"/>
        <end position="348"/>
    </location>
</feature>
<organism evidence="7 8">
    <name type="scientific">Gonapodya prolifera (strain JEL478)</name>
    <name type="common">Monoblepharis prolifera</name>
    <dbReference type="NCBI Taxonomy" id="1344416"/>
    <lineage>
        <taxon>Eukaryota</taxon>
        <taxon>Fungi</taxon>
        <taxon>Fungi incertae sedis</taxon>
        <taxon>Chytridiomycota</taxon>
        <taxon>Chytridiomycota incertae sedis</taxon>
        <taxon>Monoblepharidomycetes</taxon>
        <taxon>Monoblepharidales</taxon>
        <taxon>Gonapodyaceae</taxon>
        <taxon>Gonapodya</taxon>
    </lineage>
</organism>